<dbReference type="OrthoDB" id="673128at2"/>
<dbReference type="SMART" id="SM00448">
    <property type="entry name" value="REC"/>
    <property type="match status" value="1"/>
</dbReference>
<feature type="domain" description="Response regulatory" evidence="2">
    <location>
        <begin position="5"/>
        <end position="129"/>
    </location>
</feature>
<evidence type="ECO:0000256" key="1">
    <source>
        <dbReference type="PROSITE-ProRule" id="PRU00169"/>
    </source>
</evidence>
<dbReference type="SUPFAM" id="SSF52172">
    <property type="entry name" value="CheY-like"/>
    <property type="match status" value="1"/>
</dbReference>
<protein>
    <submittedName>
        <fullName evidence="3">Response regulator receiver domain-containing protein</fullName>
    </submittedName>
</protein>
<dbReference type="PROSITE" id="PS50110">
    <property type="entry name" value="RESPONSE_REGULATORY"/>
    <property type="match status" value="1"/>
</dbReference>
<sequence>MKLKEIMLVDDNSIDNYVSKIVVEKENFTETITVKSSAIEALDYLKAKTDNFPELIFLDIKMPIMDGFEFLLEFSKFTVDKKENSAIVMLSSSINNADMEAASNEQHVIDYLSKPLSKDKLAKVFDILIQKK</sequence>
<feature type="modified residue" description="4-aspartylphosphate" evidence="1">
    <location>
        <position position="59"/>
    </location>
</feature>
<dbReference type="GO" id="GO:0000160">
    <property type="term" value="P:phosphorelay signal transduction system"/>
    <property type="evidence" value="ECO:0007669"/>
    <property type="project" value="InterPro"/>
</dbReference>
<dbReference type="InterPro" id="IPR001789">
    <property type="entry name" value="Sig_transdc_resp-reg_receiver"/>
</dbReference>
<keyword evidence="4" id="KW-1185">Reference proteome</keyword>
<proteinExistence type="predicted"/>
<dbReference type="PANTHER" id="PTHR44520:SF2">
    <property type="entry name" value="RESPONSE REGULATOR RCP1"/>
    <property type="match status" value="1"/>
</dbReference>
<evidence type="ECO:0000313" key="3">
    <source>
        <dbReference type="EMBL" id="TDS15137.1"/>
    </source>
</evidence>
<gene>
    <name evidence="3" type="ORF">DFQ03_1775</name>
</gene>
<keyword evidence="1" id="KW-0597">Phosphoprotein</keyword>
<comment type="caution">
    <text evidence="3">The sequence shown here is derived from an EMBL/GenBank/DDBJ whole genome shotgun (WGS) entry which is preliminary data.</text>
</comment>
<dbReference type="InterPro" id="IPR011006">
    <property type="entry name" value="CheY-like_superfamily"/>
</dbReference>
<organism evidence="3 4">
    <name type="scientific">Maribacter caenipelagi</name>
    <dbReference type="NCBI Taxonomy" id="1447781"/>
    <lineage>
        <taxon>Bacteria</taxon>
        <taxon>Pseudomonadati</taxon>
        <taxon>Bacteroidota</taxon>
        <taxon>Flavobacteriia</taxon>
        <taxon>Flavobacteriales</taxon>
        <taxon>Flavobacteriaceae</taxon>
        <taxon>Maribacter</taxon>
    </lineage>
</organism>
<name>A0A4R7D3V0_9FLAO</name>
<accession>A0A4R7D3V0</accession>
<dbReference type="PANTHER" id="PTHR44520">
    <property type="entry name" value="RESPONSE REGULATOR RCP1-RELATED"/>
    <property type="match status" value="1"/>
</dbReference>
<evidence type="ECO:0000313" key="4">
    <source>
        <dbReference type="Proteomes" id="UP000295274"/>
    </source>
</evidence>
<dbReference type="EMBL" id="SNZW01000014">
    <property type="protein sequence ID" value="TDS15137.1"/>
    <property type="molecule type" value="Genomic_DNA"/>
</dbReference>
<reference evidence="3 4" key="1">
    <citation type="submission" date="2019-03" db="EMBL/GenBank/DDBJ databases">
        <title>Genomic Encyclopedia of Type Strains, Phase III (KMG-III): the genomes of soil and plant-associated and newly described type strains.</title>
        <authorList>
            <person name="Whitman W."/>
        </authorList>
    </citation>
    <scope>NUCLEOTIDE SEQUENCE [LARGE SCALE GENOMIC DNA]</scope>
    <source>
        <strain evidence="3 4">CECT 8455</strain>
    </source>
</reference>
<dbReference type="Proteomes" id="UP000295274">
    <property type="component" value="Unassembled WGS sequence"/>
</dbReference>
<dbReference type="Gene3D" id="3.40.50.2300">
    <property type="match status" value="1"/>
</dbReference>
<dbReference type="Pfam" id="PF00072">
    <property type="entry name" value="Response_reg"/>
    <property type="match status" value="1"/>
</dbReference>
<dbReference type="InterPro" id="IPR052893">
    <property type="entry name" value="TCS_response_regulator"/>
</dbReference>
<dbReference type="AlphaFoldDB" id="A0A4R7D3V0"/>
<evidence type="ECO:0000259" key="2">
    <source>
        <dbReference type="PROSITE" id="PS50110"/>
    </source>
</evidence>
<dbReference type="RefSeq" id="WP_133672764.1">
    <property type="nucleotide sequence ID" value="NZ_SNZW01000014.1"/>
</dbReference>